<dbReference type="Pfam" id="PF14698">
    <property type="entry name" value="ASL_C2"/>
    <property type="match status" value="1"/>
</dbReference>
<accession>D0U661</accession>
<dbReference type="NCBIfam" id="TIGR00838">
    <property type="entry name" value="argH"/>
    <property type="match status" value="1"/>
</dbReference>
<evidence type="ECO:0000313" key="9">
    <source>
        <dbReference type="EMBL" id="ACY25378.1"/>
    </source>
</evidence>
<feature type="domain" description="Argininosuccinate lyase C-terminal" evidence="8">
    <location>
        <begin position="363"/>
        <end position="431"/>
    </location>
</feature>
<dbReference type="EC" id="4.3.2.1" evidence="2 6"/>
<dbReference type="InterPro" id="IPR022761">
    <property type="entry name" value="Fumarate_lyase_N"/>
</dbReference>
<dbReference type="EMBL" id="GQ387492">
    <property type="protein sequence ID" value="ACY25378.1"/>
    <property type="molecule type" value="Genomic_DNA"/>
</dbReference>
<sequence>MALWGGRFTQGPEESVFALSRSVHFDWRLAPYDLRSSKAHLAVLKKSGLIAATDADAIAAALNELSADVVLGSFVAIDSDEDVHSALERGLTEKIGVLGGAIRAGRSRNDQVTTDLRLFSIDHMLEVAHLITLLQTAILEKASEYVNDPAPGFTHIQHAQPVSFGHELAKHAHAFARDLDRINDWLARTSVSSLGAGALAGSSLALEPAFTAQNLGFDSSFANSIDAVSDRDYVAEALFICAMIGSHLSRIGEEWTLWASQEFAWAKVADAYSTGSSIMPQKKNPDMAEIARGKSGRLVGNLMSVLTMLKGLPFAYNRDLQEDKEPLFDSIDTLLLVLPAVTGMIATTDFDRDKMALAAPSGFSLATEVADYLAKKKVPFAIAHEAAGKCVAMCESSDRQLHQLTDAEFLQIHPQLDGGVRDVLTVHGAINSRMTAGGTAPVLVAAQIKEALLANAKTEKEIASKQAAFSEMMSA</sequence>
<dbReference type="PANTHER" id="PTHR43814:SF1">
    <property type="entry name" value="ARGININOSUCCINATE LYASE"/>
    <property type="match status" value="1"/>
</dbReference>
<dbReference type="AlphaFoldDB" id="D0U661"/>
<comment type="catalytic activity">
    <reaction evidence="6">
        <text>2-(N(omega)-L-arginino)succinate = fumarate + L-arginine</text>
        <dbReference type="Rhea" id="RHEA:24020"/>
        <dbReference type="ChEBI" id="CHEBI:29806"/>
        <dbReference type="ChEBI" id="CHEBI:32682"/>
        <dbReference type="ChEBI" id="CHEBI:57472"/>
        <dbReference type="EC" id="4.3.2.1"/>
    </reaction>
</comment>
<comment type="pathway">
    <text evidence="1 6">Amino-acid biosynthesis; L-arginine biosynthesis; L-arginine from L-ornithine and carbamoyl phosphate: step 3/3.</text>
</comment>
<dbReference type="FunFam" id="1.10.40.30:FF:000001">
    <property type="entry name" value="Argininosuccinate lyase"/>
    <property type="match status" value="1"/>
</dbReference>
<evidence type="ECO:0000256" key="4">
    <source>
        <dbReference type="ARBA" id="ARBA00022605"/>
    </source>
</evidence>
<dbReference type="GO" id="GO:0005829">
    <property type="term" value="C:cytosol"/>
    <property type="evidence" value="ECO:0007669"/>
    <property type="project" value="TreeGrafter"/>
</dbReference>
<keyword evidence="3 6" id="KW-0055">Arginine biosynthesis</keyword>
<dbReference type="PROSITE" id="PS00163">
    <property type="entry name" value="FUMARATE_LYASES"/>
    <property type="match status" value="1"/>
</dbReference>
<dbReference type="FunFam" id="1.20.200.10:FF:000015">
    <property type="entry name" value="argininosuccinate lyase isoform X2"/>
    <property type="match status" value="1"/>
</dbReference>
<dbReference type="InterPro" id="IPR024083">
    <property type="entry name" value="Fumarase/histidase_N"/>
</dbReference>
<dbReference type="PANTHER" id="PTHR43814">
    <property type="entry name" value="ARGININOSUCCINATE LYASE"/>
    <property type="match status" value="1"/>
</dbReference>
<proteinExistence type="inferred from homology"/>
<comment type="subcellular location">
    <subcellularLocation>
        <location evidence="6">Cytoplasm</location>
    </subcellularLocation>
</comment>
<dbReference type="InterPro" id="IPR029419">
    <property type="entry name" value="Arg_succ_lyase_C"/>
</dbReference>
<evidence type="ECO:0000256" key="6">
    <source>
        <dbReference type="HAMAP-Rule" id="MF_00006"/>
    </source>
</evidence>
<keyword evidence="4 6" id="KW-0028">Amino-acid biosynthesis</keyword>
<dbReference type="SUPFAM" id="SSF48557">
    <property type="entry name" value="L-aspartase-like"/>
    <property type="match status" value="1"/>
</dbReference>
<protein>
    <recommendedName>
        <fullName evidence="2 6">Argininosuccinate lyase</fullName>
        <shortName evidence="6">ASAL</shortName>
        <ecNumber evidence="2 6">4.3.2.1</ecNumber>
    </recommendedName>
    <alternativeName>
        <fullName evidence="6">Arginosuccinase</fullName>
    </alternativeName>
</protein>
<dbReference type="Gene3D" id="1.10.275.10">
    <property type="entry name" value="Fumarase/aspartase (N-terminal domain)"/>
    <property type="match status" value="1"/>
</dbReference>
<evidence type="ECO:0000256" key="5">
    <source>
        <dbReference type="ARBA" id="ARBA00023239"/>
    </source>
</evidence>
<organism evidence="9">
    <name type="scientific">uncultured Actinomycetes bacterium</name>
    <dbReference type="NCBI Taxonomy" id="152507"/>
    <lineage>
        <taxon>Bacteria</taxon>
        <taxon>Bacillati</taxon>
        <taxon>Actinomycetota</taxon>
        <taxon>Actinomycetes</taxon>
        <taxon>environmental samples</taxon>
    </lineage>
</organism>
<evidence type="ECO:0000256" key="3">
    <source>
        <dbReference type="ARBA" id="ARBA00022571"/>
    </source>
</evidence>
<dbReference type="PRINTS" id="PR00149">
    <property type="entry name" value="FUMRATELYASE"/>
</dbReference>
<dbReference type="Gene3D" id="1.10.40.30">
    <property type="entry name" value="Fumarase/aspartase (C-terminal domain)"/>
    <property type="match status" value="1"/>
</dbReference>
<dbReference type="InterPro" id="IPR008948">
    <property type="entry name" value="L-Aspartase-like"/>
</dbReference>
<feature type="domain" description="Fumarate lyase N-terminal" evidence="7">
    <location>
        <begin position="7"/>
        <end position="300"/>
    </location>
</feature>
<dbReference type="PRINTS" id="PR00145">
    <property type="entry name" value="ARGSUCLYASE"/>
</dbReference>
<name>D0U661_9ACTN</name>
<dbReference type="Gene3D" id="1.20.200.10">
    <property type="entry name" value="Fumarase/aspartase (Central domain)"/>
    <property type="match status" value="1"/>
</dbReference>
<dbReference type="HAMAP" id="MF_00006">
    <property type="entry name" value="Arg_succ_lyase"/>
    <property type="match status" value="1"/>
</dbReference>
<reference evidence="9" key="1">
    <citation type="journal article" date="2009" name="Environ. Microbiol.">
        <title>Comparative analyses of actinobacterial genomic fragments from Lake Kinneret.</title>
        <authorList>
            <person name="Philosof A."/>
            <person name="Sabehi G."/>
            <person name="Beja O."/>
        </authorList>
    </citation>
    <scope>NUCLEOTIDE SEQUENCE</scope>
</reference>
<dbReference type="GO" id="GO:0042450">
    <property type="term" value="P:L-arginine biosynthetic process via ornithine"/>
    <property type="evidence" value="ECO:0007669"/>
    <property type="project" value="UniProtKB-UniRule"/>
</dbReference>
<dbReference type="CDD" id="cd01359">
    <property type="entry name" value="Argininosuccinate_lyase"/>
    <property type="match status" value="1"/>
</dbReference>
<dbReference type="InterPro" id="IPR000362">
    <property type="entry name" value="Fumarate_lyase_fam"/>
</dbReference>
<evidence type="ECO:0000259" key="7">
    <source>
        <dbReference type="Pfam" id="PF00206"/>
    </source>
</evidence>
<dbReference type="UniPathway" id="UPA00068">
    <property type="reaction ID" value="UER00114"/>
</dbReference>
<evidence type="ECO:0000256" key="2">
    <source>
        <dbReference type="ARBA" id="ARBA00012338"/>
    </source>
</evidence>
<dbReference type="GO" id="GO:0004056">
    <property type="term" value="F:argininosuccinate lyase activity"/>
    <property type="evidence" value="ECO:0007669"/>
    <property type="project" value="UniProtKB-UniRule"/>
</dbReference>
<keyword evidence="5 6" id="KW-0456">Lyase</keyword>
<comment type="similarity">
    <text evidence="6">Belongs to the lyase 1 family. Argininosuccinate lyase subfamily.</text>
</comment>
<evidence type="ECO:0000256" key="1">
    <source>
        <dbReference type="ARBA" id="ARBA00004941"/>
    </source>
</evidence>
<keyword evidence="6" id="KW-0963">Cytoplasm</keyword>
<dbReference type="InterPro" id="IPR020557">
    <property type="entry name" value="Fumarate_lyase_CS"/>
</dbReference>
<evidence type="ECO:0000259" key="8">
    <source>
        <dbReference type="Pfam" id="PF14698"/>
    </source>
</evidence>
<gene>
    <name evidence="6" type="primary">argH</name>
</gene>
<dbReference type="InterPro" id="IPR009049">
    <property type="entry name" value="Argininosuccinate_lyase"/>
</dbReference>
<dbReference type="Pfam" id="PF00206">
    <property type="entry name" value="Lyase_1"/>
    <property type="match status" value="1"/>
</dbReference>